<keyword evidence="5" id="KW-0472">Membrane</keyword>
<keyword evidence="3" id="KW-0997">Cell inner membrane</keyword>
<evidence type="ECO:0000256" key="3">
    <source>
        <dbReference type="ARBA" id="ARBA00022519"/>
    </source>
</evidence>
<evidence type="ECO:0000256" key="1">
    <source>
        <dbReference type="ARBA" id="ARBA00004533"/>
    </source>
</evidence>
<dbReference type="Pfam" id="PF03279">
    <property type="entry name" value="Lip_A_acyltrans"/>
    <property type="match status" value="1"/>
</dbReference>
<keyword evidence="2" id="KW-1003">Cell membrane</keyword>
<evidence type="ECO:0000256" key="6">
    <source>
        <dbReference type="ARBA" id="ARBA00023315"/>
    </source>
</evidence>
<protein>
    <recommendedName>
        <fullName evidence="9">Lipid A biosynthesis acyltransferase</fullName>
    </recommendedName>
</protein>
<dbReference type="InterPro" id="IPR004960">
    <property type="entry name" value="LipA_acyltrans"/>
</dbReference>
<organism evidence="7 8">
    <name type="scientific">Plebeiibacterium marinum</name>
    <dbReference type="NCBI Taxonomy" id="2992111"/>
    <lineage>
        <taxon>Bacteria</taxon>
        <taxon>Pseudomonadati</taxon>
        <taxon>Bacteroidota</taxon>
        <taxon>Bacteroidia</taxon>
        <taxon>Marinilabiliales</taxon>
        <taxon>Marinilabiliaceae</taxon>
        <taxon>Plebeiibacterium</taxon>
    </lineage>
</organism>
<comment type="caution">
    <text evidence="7">The sequence shown here is derived from an EMBL/GenBank/DDBJ whole genome shotgun (WGS) entry which is preliminary data.</text>
</comment>
<dbReference type="PANTHER" id="PTHR30606">
    <property type="entry name" value="LIPID A BIOSYNTHESIS LAUROYL ACYLTRANSFERASE"/>
    <property type="match status" value="1"/>
</dbReference>
<dbReference type="GO" id="GO:0009247">
    <property type="term" value="P:glycolipid biosynthetic process"/>
    <property type="evidence" value="ECO:0007669"/>
    <property type="project" value="UniProtKB-ARBA"/>
</dbReference>
<dbReference type="CDD" id="cd07984">
    <property type="entry name" value="LPLAT_LABLAT-like"/>
    <property type="match status" value="1"/>
</dbReference>
<evidence type="ECO:0000313" key="7">
    <source>
        <dbReference type="EMBL" id="MCW3806042.1"/>
    </source>
</evidence>
<sequence>MAKWTGKSKGTPLGYRIFIGLIKIDIRMAYMLLKPVSFFYLLFSDKKSISYFYRVRLGYGKLKTIVSIYKNYVFLGKVLIDKIAILSGQKDKFTFNFEGEEYLHQIVKDQKGGLLLGAHMGNWEVAGELLERVDSVINILMVEAEHDKLKDVLHEAIGDKKVNIIPIKDDMSHIFGVIDAFKRKEIVAMHGDRFVEGNQTVKIPFLGELAEFPIGPMVLASKYSIPITFVFSVKETNTHYHFFATKGKVYPKERKPALRDESIKVMLTDYVNRLQDVVEQFPLQWFNYHPFWENEKNKS</sequence>
<dbReference type="GO" id="GO:0016746">
    <property type="term" value="F:acyltransferase activity"/>
    <property type="evidence" value="ECO:0007669"/>
    <property type="project" value="UniProtKB-KW"/>
</dbReference>
<name>A0AAE3MFD7_9BACT</name>
<dbReference type="EMBL" id="JAPDPI010000019">
    <property type="protein sequence ID" value="MCW3806042.1"/>
    <property type="molecule type" value="Genomic_DNA"/>
</dbReference>
<keyword evidence="6" id="KW-0012">Acyltransferase</keyword>
<reference evidence="7" key="1">
    <citation type="submission" date="2022-10" db="EMBL/GenBank/DDBJ databases">
        <authorList>
            <person name="Yu W.X."/>
        </authorList>
    </citation>
    <scope>NUCLEOTIDE SEQUENCE</scope>
    <source>
        <strain evidence="7">D04</strain>
    </source>
</reference>
<accession>A0AAE3MFD7</accession>
<comment type="subcellular location">
    <subcellularLocation>
        <location evidence="1">Cell inner membrane</location>
    </subcellularLocation>
</comment>
<dbReference type="AlphaFoldDB" id="A0AAE3MFD7"/>
<evidence type="ECO:0000256" key="5">
    <source>
        <dbReference type="ARBA" id="ARBA00023136"/>
    </source>
</evidence>
<evidence type="ECO:0000256" key="4">
    <source>
        <dbReference type="ARBA" id="ARBA00022679"/>
    </source>
</evidence>
<dbReference type="Proteomes" id="UP001207408">
    <property type="component" value="Unassembled WGS sequence"/>
</dbReference>
<evidence type="ECO:0000313" key="8">
    <source>
        <dbReference type="Proteomes" id="UP001207408"/>
    </source>
</evidence>
<gene>
    <name evidence="7" type="ORF">OM074_10420</name>
</gene>
<evidence type="ECO:0008006" key="9">
    <source>
        <dbReference type="Google" id="ProtNLM"/>
    </source>
</evidence>
<evidence type="ECO:0000256" key="2">
    <source>
        <dbReference type="ARBA" id="ARBA00022475"/>
    </source>
</evidence>
<dbReference type="RefSeq" id="WP_301199414.1">
    <property type="nucleotide sequence ID" value="NZ_JAPDPI010000019.1"/>
</dbReference>
<dbReference type="GO" id="GO:0005886">
    <property type="term" value="C:plasma membrane"/>
    <property type="evidence" value="ECO:0007669"/>
    <property type="project" value="UniProtKB-SubCell"/>
</dbReference>
<keyword evidence="4" id="KW-0808">Transferase</keyword>
<proteinExistence type="predicted"/>
<keyword evidence="8" id="KW-1185">Reference proteome</keyword>
<dbReference type="PANTHER" id="PTHR30606:SF10">
    <property type="entry name" value="PHOSPHATIDYLINOSITOL MANNOSIDE ACYLTRANSFERASE"/>
    <property type="match status" value="1"/>
</dbReference>